<dbReference type="OrthoDB" id="2703022at2"/>
<accession>A0A507ZUB5</accession>
<gene>
    <name evidence="2" type="ORF">FKR84_05440</name>
</gene>
<keyword evidence="3" id="KW-1185">Reference proteome</keyword>
<dbReference type="PROSITE" id="PS51819">
    <property type="entry name" value="VOC"/>
    <property type="match status" value="1"/>
</dbReference>
<dbReference type="InterPro" id="IPR029068">
    <property type="entry name" value="Glyas_Bleomycin-R_OHBP_Dase"/>
</dbReference>
<dbReference type="Proteomes" id="UP000317169">
    <property type="component" value="Unassembled WGS sequence"/>
</dbReference>
<dbReference type="SUPFAM" id="SSF54593">
    <property type="entry name" value="Glyoxalase/Bleomycin resistance protein/Dihydroxybiphenyl dioxygenase"/>
    <property type="match status" value="1"/>
</dbReference>
<evidence type="ECO:0000313" key="3">
    <source>
        <dbReference type="Proteomes" id="UP000317169"/>
    </source>
</evidence>
<protein>
    <submittedName>
        <fullName evidence="2">VOC family protein</fullName>
    </submittedName>
</protein>
<sequence>MRINHIHIYSPNLTAQLEFYEDVMELPVVHLSETKIKITIGFSELLIEENRDATPYHIAFHIPPKQEEKALSWLKKRVEIQGFKGDEIIDFSSWNAKSIYFYDQDKNILEFIGREDYFQKSELEFSSKSILGIAEVGLATNNVAEKHENLTKDFPLRKYSGNLEEFCPIGDDEGLLIVIDVDKKDWFPTNDKAYASPFEISFTEEKKQYKFSFSNNKITKLSL</sequence>
<dbReference type="InterPro" id="IPR037523">
    <property type="entry name" value="VOC_core"/>
</dbReference>
<dbReference type="AlphaFoldDB" id="A0A507ZUB5"/>
<evidence type="ECO:0000313" key="2">
    <source>
        <dbReference type="EMBL" id="TQD39338.1"/>
    </source>
</evidence>
<dbReference type="RefSeq" id="WP_141421285.1">
    <property type="nucleotide sequence ID" value="NZ_VIAR01000004.1"/>
</dbReference>
<dbReference type="Gene3D" id="3.10.180.10">
    <property type="entry name" value="2,3-Dihydroxybiphenyl 1,2-Dioxygenase, domain 1"/>
    <property type="match status" value="1"/>
</dbReference>
<organism evidence="2 3">
    <name type="scientific">Haloflavibacter putidus</name>
    <dbReference type="NCBI Taxonomy" id="2576776"/>
    <lineage>
        <taxon>Bacteria</taxon>
        <taxon>Pseudomonadati</taxon>
        <taxon>Bacteroidota</taxon>
        <taxon>Flavobacteriia</taxon>
        <taxon>Flavobacteriales</taxon>
        <taxon>Flavobacteriaceae</taxon>
        <taxon>Haloflavibacter</taxon>
    </lineage>
</organism>
<evidence type="ECO:0000259" key="1">
    <source>
        <dbReference type="PROSITE" id="PS51819"/>
    </source>
</evidence>
<comment type="caution">
    <text evidence="2">The sequence shown here is derived from an EMBL/GenBank/DDBJ whole genome shotgun (WGS) entry which is preliminary data.</text>
</comment>
<dbReference type="EMBL" id="VIAR01000004">
    <property type="protein sequence ID" value="TQD39338.1"/>
    <property type="molecule type" value="Genomic_DNA"/>
</dbReference>
<reference evidence="2 3" key="1">
    <citation type="submission" date="2019-06" db="EMBL/GenBank/DDBJ databases">
        <title>Flavibacter putida gen. nov., sp. nov., a novel marine bacterium of the family Flavobacteriaceae isolated from coastal seawater.</title>
        <authorList>
            <person name="Feng X."/>
        </authorList>
    </citation>
    <scope>NUCLEOTIDE SEQUENCE [LARGE SCALE GENOMIC DNA]</scope>
    <source>
        <strain evidence="2 3">PLHSN227</strain>
    </source>
</reference>
<name>A0A507ZUB5_9FLAO</name>
<proteinExistence type="predicted"/>
<dbReference type="CDD" id="cd06587">
    <property type="entry name" value="VOC"/>
    <property type="match status" value="1"/>
</dbReference>
<feature type="domain" description="VOC" evidence="1">
    <location>
        <begin position="2"/>
        <end position="114"/>
    </location>
</feature>